<dbReference type="EMBL" id="JAFMPK010000048">
    <property type="protein sequence ID" value="MBO0611098.1"/>
    <property type="molecule type" value="Genomic_DNA"/>
</dbReference>
<dbReference type="RefSeq" id="WP_207277041.1">
    <property type="nucleotide sequence ID" value="NZ_JAFMPK010000048.1"/>
</dbReference>
<protein>
    <submittedName>
        <fullName evidence="1">Uncharacterized protein</fullName>
    </submittedName>
</protein>
<proteinExistence type="predicted"/>
<name>A0ABS3IF53_9MICO</name>
<evidence type="ECO:0000313" key="2">
    <source>
        <dbReference type="Proteomes" id="UP000664617"/>
    </source>
</evidence>
<reference evidence="1 2" key="1">
    <citation type="submission" date="2021-03" db="EMBL/GenBank/DDBJ databases">
        <authorList>
            <person name="Xin L."/>
        </authorList>
    </citation>
    <scope>NUCLEOTIDE SEQUENCE [LARGE SCALE GENOMIC DNA]</scope>
    <source>
        <strain evidence="1 2">XHU 5031</strain>
    </source>
</reference>
<organism evidence="1 2">
    <name type="scientific">Myceligenerans salitolerans</name>
    <dbReference type="NCBI Taxonomy" id="1230528"/>
    <lineage>
        <taxon>Bacteria</taxon>
        <taxon>Bacillati</taxon>
        <taxon>Actinomycetota</taxon>
        <taxon>Actinomycetes</taxon>
        <taxon>Micrococcales</taxon>
        <taxon>Promicromonosporaceae</taxon>
        <taxon>Myceligenerans</taxon>
    </lineage>
</organism>
<keyword evidence="2" id="KW-1185">Reference proteome</keyword>
<gene>
    <name evidence="1" type="ORF">J0911_18930</name>
</gene>
<dbReference type="Proteomes" id="UP000664617">
    <property type="component" value="Unassembled WGS sequence"/>
</dbReference>
<comment type="caution">
    <text evidence="1">The sequence shown here is derived from an EMBL/GenBank/DDBJ whole genome shotgun (WGS) entry which is preliminary data.</text>
</comment>
<evidence type="ECO:0000313" key="1">
    <source>
        <dbReference type="EMBL" id="MBO0611098.1"/>
    </source>
</evidence>
<reference evidence="2" key="2">
    <citation type="submission" date="2023-07" db="EMBL/GenBank/DDBJ databases">
        <title>Myceligenerans salitolerans sp. nov., a halotolerant actinomycete isolated from a salt lake in Xinjiang, China.</title>
        <authorList>
            <person name="Guan T."/>
        </authorList>
    </citation>
    <scope>NUCLEOTIDE SEQUENCE [LARGE SCALE GENOMIC DNA]</scope>
    <source>
        <strain evidence="2">XHU 5031</strain>
    </source>
</reference>
<accession>A0ABS3IF53</accession>
<sequence>MTTLSPLERAARAAYTRPDGSIPWERRTTRTRAYWRTIARRALDAALDVLELAAVLETHREAAPVPHPEAGHVDVCALCGIVGDIHAHQADKIRATILAPVVRIVPNNAPGRMYGEGYGGGWDDEGTAAEAARVARELQNRRQQQAEDEGEDQS</sequence>